<dbReference type="EMBL" id="FXYH01000035">
    <property type="protein sequence ID" value="SMX50558.1"/>
    <property type="molecule type" value="Genomic_DNA"/>
</dbReference>
<protein>
    <submittedName>
        <fullName evidence="1">Uncharacterized protein</fullName>
    </submittedName>
</protein>
<name>A0A238L6E6_9RHOB</name>
<sequence length="54" mass="6268">MLEWGFVAQIQIVRRQSFWVQRRPKLRETLAHLVGLIMRRVACDASGALRASFV</sequence>
<proteinExistence type="predicted"/>
<gene>
    <name evidence="1" type="ORF">PEV8663_04701</name>
</gene>
<dbReference type="Proteomes" id="UP000220836">
    <property type="component" value="Unassembled WGS sequence"/>
</dbReference>
<accession>A0A238L6E6</accession>
<reference evidence="1 2" key="1">
    <citation type="submission" date="2017-05" db="EMBL/GenBank/DDBJ databases">
        <authorList>
            <person name="Song R."/>
            <person name="Chenine A.L."/>
            <person name="Ruprecht R.M."/>
        </authorList>
    </citation>
    <scope>NUCLEOTIDE SEQUENCE [LARGE SCALE GENOMIC DNA]</scope>
    <source>
        <strain evidence="1 2">CECT 8663</strain>
    </source>
</reference>
<dbReference type="AlphaFoldDB" id="A0A238L6E6"/>
<organism evidence="1 2">
    <name type="scientific">Pelagimonas varians</name>
    <dbReference type="NCBI Taxonomy" id="696760"/>
    <lineage>
        <taxon>Bacteria</taxon>
        <taxon>Pseudomonadati</taxon>
        <taxon>Pseudomonadota</taxon>
        <taxon>Alphaproteobacteria</taxon>
        <taxon>Rhodobacterales</taxon>
        <taxon>Roseobacteraceae</taxon>
        <taxon>Pelagimonas</taxon>
    </lineage>
</organism>
<evidence type="ECO:0000313" key="1">
    <source>
        <dbReference type="EMBL" id="SMX50558.1"/>
    </source>
</evidence>
<keyword evidence="2" id="KW-1185">Reference proteome</keyword>
<evidence type="ECO:0000313" key="2">
    <source>
        <dbReference type="Proteomes" id="UP000220836"/>
    </source>
</evidence>